<dbReference type="PANTHER" id="PTHR23044">
    <property type="entry name" value="3'-5' EXONUCLEASE ERI1-RELATED"/>
    <property type="match status" value="1"/>
</dbReference>
<evidence type="ECO:0000259" key="5">
    <source>
        <dbReference type="Pfam" id="PF00929"/>
    </source>
</evidence>
<keyword evidence="4" id="KW-0812">Transmembrane</keyword>
<dbReference type="InterPro" id="IPR036397">
    <property type="entry name" value="RNaseH_sf"/>
</dbReference>
<accession>A0AAW0GHU4</accession>
<dbReference type="Pfam" id="PF00929">
    <property type="entry name" value="RNase_T"/>
    <property type="match status" value="1"/>
</dbReference>
<dbReference type="SUPFAM" id="SSF53098">
    <property type="entry name" value="Ribonuclease H-like"/>
    <property type="match status" value="1"/>
</dbReference>
<proteinExistence type="predicted"/>
<evidence type="ECO:0000256" key="4">
    <source>
        <dbReference type="SAM" id="Phobius"/>
    </source>
</evidence>
<dbReference type="InterPro" id="IPR051274">
    <property type="entry name" value="3-5_Exoribonuclease"/>
</dbReference>
<evidence type="ECO:0000256" key="3">
    <source>
        <dbReference type="ARBA" id="ARBA00022839"/>
    </source>
</evidence>
<feature type="transmembrane region" description="Helical" evidence="4">
    <location>
        <begin position="12"/>
        <end position="27"/>
    </location>
</feature>
<evidence type="ECO:0000256" key="1">
    <source>
        <dbReference type="ARBA" id="ARBA00022722"/>
    </source>
</evidence>
<comment type="caution">
    <text evidence="6">The sequence shown here is derived from an EMBL/GenBank/DDBJ whole genome shotgun (WGS) entry which is preliminary data.</text>
</comment>
<evidence type="ECO:0000313" key="6">
    <source>
        <dbReference type="EMBL" id="KAK7693238.1"/>
    </source>
</evidence>
<name>A0AAW0GHU4_9APHY</name>
<dbReference type="GO" id="GO:0000175">
    <property type="term" value="F:3'-5'-RNA exonuclease activity"/>
    <property type="evidence" value="ECO:0007669"/>
    <property type="project" value="InterPro"/>
</dbReference>
<keyword evidence="7" id="KW-1185">Reference proteome</keyword>
<dbReference type="InterPro" id="IPR012337">
    <property type="entry name" value="RNaseH-like_sf"/>
</dbReference>
<evidence type="ECO:0000313" key="7">
    <source>
        <dbReference type="Proteomes" id="UP001385951"/>
    </source>
</evidence>
<protein>
    <recommendedName>
        <fullName evidence="5">Exonuclease domain-containing protein</fullName>
    </recommendedName>
</protein>
<organism evidence="6 7">
    <name type="scientific">Cerrena zonata</name>
    <dbReference type="NCBI Taxonomy" id="2478898"/>
    <lineage>
        <taxon>Eukaryota</taxon>
        <taxon>Fungi</taxon>
        <taxon>Dikarya</taxon>
        <taxon>Basidiomycota</taxon>
        <taxon>Agaricomycotina</taxon>
        <taxon>Agaricomycetes</taxon>
        <taxon>Polyporales</taxon>
        <taxon>Cerrenaceae</taxon>
        <taxon>Cerrena</taxon>
    </lineage>
</organism>
<sequence length="323" mass="36678">MILLRQSTTDLFLLALLASIVLVFVFLRRRRSSIKVPEEAPNDSKTPIAATLPNSIPSPSPSLSAIPPDTNDMIHEPFIDRTYVKQSYDAFLVLDVEATCMPGTDFNYPNEIIEWPVLLLRWKDRDAVGRANKLQVVDEFRSFVKPVWRPQLSPFCTSLTGITQADVDNAPHYTAVIAKFREFLVRHGLIDPVSNTPLVRFCWCTDGPWDIRDFVVKQCFISKIPIPTWLSGDVIDVRRVVSRWQEKHDPPAKRPKVRNLNPIRVSDTNVQVPLQSAFPQPQGTYLPIPRQLHLLSLSPFEGRQHCGLDVSGPLPILSHEYRS</sequence>
<keyword evidence="1" id="KW-0540">Nuclease</keyword>
<dbReference type="Proteomes" id="UP001385951">
    <property type="component" value="Unassembled WGS sequence"/>
</dbReference>
<dbReference type="GO" id="GO:0003676">
    <property type="term" value="F:nucleic acid binding"/>
    <property type="evidence" value="ECO:0007669"/>
    <property type="project" value="InterPro"/>
</dbReference>
<evidence type="ECO:0000256" key="2">
    <source>
        <dbReference type="ARBA" id="ARBA00022801"/>
    </source>
</evidence>
<dbReference type="PANTHER" id="PTHR23044:SF61">
    <property type="entry name" value="3'-5' EXORIBONUCLEASE 1-RELATED"/>
    <property type="match status" value="1"/>
</dbReference>
<keyword evidence="3" id="KW-0269">Exonuclease</keyword>
<dbReference type="InterPro" id="IPR047201">
    <property type="entry name" value="ERI-1_3'hExo-like"/>
</dbReference>
<gene>
    <name evidence="6" type="ORF">QCA50_002804</name>
</gene>
<dbReference type="AlphaFoldDB" id="A0AAW0GHU4"/>
<dbReference type="InterPro" id="IPR013520">
    <property type="entry name" value="Ribonucl_H"/>
</dbReference>
<keyword evidence="4" id="KW-1133">Transmembrane helix</keyword>
<dbReference type="Gene3D" id="3.30.420.10">
    <property type="entry name" value="Ribonuclease H-like superfamily/Ribonuclease H"/>
    <property type="match status" value="1"/>
</dbReference>
<dbReference type="EMBL" id="JASBNA010000003">
    <property type="protein sequence ID" value="KAK7693238.1"/>
    <property type="molecule type" value="Genomic_DNA"/>
</dbReference>
<keyword evidence="4" id="KW-0472">Membrane</keyword>
<keyword evidence="2" id="KW-0378">Hydrolase</keyword>
<reference evidence="6 7" key="1">
    <citation type="submission" date="2022-09" db="EMBL/GenBank/DDBJ databases">
        <authorList>
            <person name="Palmer J.M."/>
        </authorList>
    </citation>
    <scope>NUCLEOTIDE SEQUENCE [LARGE SCALE GENOMIC DNA]</scope>
    <source>
        <strain evidence="6 7">DSM 7382</strain>
    </source>
</reference>
<dbReference type="CDD" id="cd06133">
    <property type="entry name" value="ERI-1_3'hExo_like"/>
    <property type="match status" value="1"/>
</dbReference>
<feature type="domain" description="Exonuclease" evidence="5">
    <location>
        <begin position="92"/>
        <end position="200"/>
    </location>
</feature>